<accession>A0A0D2G2Q2</accession>
<dbReference type="GO" id="GO:0003723">
    <property type="term" value="F:RNA binding"/>
    <property type="evidence" value="ECO:0007669"/>
    <property type="project" value="InterPro"/>
</dbReference>
<dbReference type="InterPro" id="IPR045114">
    <property type="entry name" value="Csn12-like"/>
</dbReference>
<proteinExistence type="inferred from homology"/>
<dbReference type="GeneID" id="25311264"/>
<name>A0A0D2G2Q2_9EURO</name>
<dbReference type="RefSeq" id="XP_013278811.1">
    <property type="nucleotide sequence ID" value="XM_013423357.1"/>
</dbReference>
<evidence type="ECO:0000256" key="1">
    <source>
        <dbReference type="ARBA" id="ARBA00025771"/>
    </source>
</evidence>
<comment type="similarity">
    <text evidence="1">Belongs to the CSN12 family.</text>
</comment>
<keyword evidence="4" id="KW-1185">Reference proteome</keyword>
<organism evidence="3 4">
    <name type="scientific">Fonsecaea pedrosoi CBS 271.37</name>
    <dbReference type="NCBI Taxonomy" id="1442368"/>
    <lineage>
        <taxon>Eukaryota</taxon>
        <taxon>Fungi</taxon>
        <taxon>Dikarya</taxon>
        <taxon>Ascomycota</taxon>
        <taxon>Pezizomycotina</taxon>
        <taxon>Eurotiomycetes</taxon>
        <taxon>Chaetothyriomycetidae</taxon>
        <taxon>Chaetothyriales</taxon>
        <taxon>Herpotrichiellaceae</taxon>
        <taxon>Fonsecaea</taxon>
    </lineage>
</organism>
<dbReference type="PANTHER" id="PTHR12732">
    <property type="entry name" value="UNCHARACTERIZED PROTEASOME COMPONENT REGION PCI-CONTAINING"/>
    <property type="match status" value="1"/>
</dbReference>
<dbReference type="VEuPathDB" id="FungiDB:Z517_11774"/>
<dbReference type="STRING" id="1442368.A0A0D2G2Q2"/>
<evidence type="ECO:0000313" key="3">
    <source>
        <dbReference type="EMBL" id="KIW75003.1"/>
    </source>
</evidence>
<evidence type="ECO:0000313" key="4">
    <source>
        <dbReference type="Proteomes" id="UP000053029"/>
    </source>
</evidence>
<dbReference type="SMART" id="SM00753">
    <property type="entry name" value="PAM"/>
    <property type="match status" value="1"/>
</dbReference>
<dbReference type="GO" id="GO:0003690">
    <property type="term" value="F:double-stranded DNA binding"/>
    <property type="evidence" value="ECO:0007669"/>
    <property type="project" value="InterPro"/>
</dbReference>
<dbReference type="OrthoDB" id="10252687at2759"/>
<protein>
    <submittedName>
        <fullName evidence="3">Unplaced genomic scaffold supercont1.8, whole genome shotgun sequence</fullName>
    </submittedName>
</protein>
<gene>
    <name evidence="3" type="ORF">Z517_11774</name>
</gene>
<dbReference type="AlphaFoldDB" id="A0A0D2G2Q2"/>
<dbReference type="EMBL" id="KN846976">
    <property type="protein sequence ID" value="KIW75003.1"/>
    <property type="molecule type" value="Genomic_DNA"/>
</dbReference>
<dbReference type="InterPro" id="IPR036388">
    <property type="entry name" value="WH-like_DNA-bd_sf"/>
</dbReference>
<dbReference type="InterPro" id="IPR000717">
    <property type="entry name" value="PCI_dom"/>
</dbReference>
<sequence length="492" mass="56200">MGSIFADFHQAQRLGHGPLLASCLAPIDTERDPRRLESFAQISNYQTVSSDVRYHIIQDRNAARLPKAEATAWVDIFVDLWKCVKELVALRQGTGAGDWSKAFDAYKDLCNHLVRGYTNHGFQAWTIPCLSVAGKYLRMIAMRADSEIKAKEGNGDVFASGFSDDIMGDTNKNEKLEQAAWTINRMFTTCLSDRAEENESRRWGIYSTTNLLFKTYFKLNSVSLTKNVIRALEAAADDIPDLVRFPKSHQCTFKYYRGVIEFLQENYIEAEQNMMEAFQLCHKDSMKNREQILTYLVPAHIINHHQLPTNALLAPHPTLSKIFTPLFTAIRAGSLAAFDSALSEAEAELVKRRVYLTLERTRGLCLRNLFRKVFLAAGWEETKDATTGEVTGKIRRTRIRIEEFEAAMRVSYKGATDVLVDRDEVECFLANMIYKVRRIASLHHFSAPNRPNLLSNKDMSRAKNHRGLLLPWRWLDAWYNMVHVTQPTKGFS</sequence>
<feature type="domain" description="PCI" evidence="2">
    <location>
        <begin position="251"/>
        <end position="456"/>
    </location>
</feature>
<reference evidence="3 4" key="1">
    <citation type="submission" date="2015-01" db="EMBL/GenBank/DDBJ databases">
        <title>The Genome Sequence of Fonsecaea pedrosoi CBS 271.37.</title>
        <authorList>
            <consortium name="The Broad Institute Genomics Platform"/>
            <person name="Cuomo C."/>
            <person name="de Hoog S."/>
            <person name="Gorbushina A."/>
            <person name="Stielow B."/>
            <person name="Teixiera M."/>
            <person name="Abouelleil A."/>
            <person name="Chapman S.B."/>
            <person name="Priest M."/>
            <person name="Young S.K."/>
            <person name="Wortman J."/>
            <person name="Nusbaum C."/>
            <person name="Birren B."/>
        </authorList>
    </citation>
    <scope>NUCLEOTIDE SEQUENCE [LARGE SCALE GENOMIC DNA]</scope>
    <source>
        <strain evidence="3 4">CBS 271.37</strain>
    </source>
</reference>
<dbReference type="Gene3D" id="1.10.10.10">
    <property type="entry name" value="Winged helix-like DNA-binding domain superfamily/Winged helix DNA-binding domain"/>
    <property type="match status" value="1"/>
</dbReference>
<dbReference type="PANTHER" id="PTHR12732:SF0">
    <property type="entry name" value="PCI DOMAIN-CONTAINING PROTEIN 2"/>
    <property type="match status" value="1"/>
</dbReference>
<evidence type="ECO:0000259" key="2">
    <source>
        <dbReference type="PROSITE" id="PS50250"/>
    </source>
</evidence>
<dbReference type="Proteomes" id="UP000053029">
    <property type="component" value="Unassembled WGS sequence"/>
</dbReference>
<dbReference type="HOGENOM" id="CLU_031567_1_0_1"/>
<dbReference type="PROSITE" id="PS50250">
    <property type="entry name" value="PCI"/>
    <property type="match status" value="1"/>
</dbReference>